<protein>
    <submittedName>
        <fullName evidence="1">Uncharacterized protein</fullName>
    </submittedName>
</protein>
<gene>
    <name evidence="1" type="ORF">FHS32_001805</name>
</gene>
<comment type="caution">
    <text evidence="1">The sequence shown here is derived from an EMBL/GenBank/DDBJ whole genome shotgun (WGS) entry which is preliminary data.</text>
</comment>
<dbReference type="EMBL" id="JACHJE010000004">
    <property type="protein sequence ID" value="MBB5125073.1"/>
    <property type="molecule type" value="Genomic_DNA"/>
</dbReference>
<evidence type="ECO:0000313" key="1">
    <source>
        <dbReference type="EMBL" id="MBB5125073.1"/>
    </source>
</evidence>
<dbReference type="AlphaFoldDB" id="A0A7W8F6K4"/>
<sequence length="105" mass="10911">MTAVTDVLPGDAAGHLVEASRNAESVVVGRHRRRLPAPARMTGSVIHAVLLHAASPADAVRLPPVTEALRRLNEAAARTPTVPVLGWAEGVDPWCGGGRPRAGTT</sequence>
<dbReference type="Proteomes" id="UP000568022">
    <property type="component" value="Unassembled WGS sequence"/>
</dbReference>
<accession>A0A7W8F6K4</accession>
<evidence type="ECO:0000313" key="2">
    <source>
        <dbReference type="Proteomes" id="UP000568022"/>
    </source>
</evidence>
<proteinExistence type="predicted"/>
<name>A0A7W8F6K4_9ACTN</name>
<organism evidence="1 2">
    <name type="scientific">Streptomyces griseoloalbus</name>
    <dbReference type="NCBI Taxonomy" id="67303"/>
    <lineage>
        <taxon>Bacteria</taxon>
        <taxon>Bacillati</taxon>
        <taxon>Actinomycetota</taxon>
        <taxon>Actinomycetes</taxon>
        <taxon>Kitasatosporales</taxon>
        <taxon>Streptomycetaceae</taxon>
        <taxon>Streptomyces</taxon>
    </lineage>
</organism>
<reference evidence="1 2" key="1">
    <citation type="submission" date="2020-08" db="EMBL/GenBank/DDBJ databases">
        <title>Genomic Encyclopedia of Type Strains, Phase III (KMG-III): the genomes of soil and plant-associated and newly described type strains.</title>
        <authorList>
            <person name="Whitman W."/>
        </authorList>
    </citation>
    <scope>NUCLEOTIDE SEQUENCE [LARGE SCALE GENOMIC DNA]</scope>
    <source>
        <strain evidence="1 2">CECT 3226</strain>
    </source>
</reference>
<dbReference type="SUPFAM" id="SSF52402">
    <property type="entry name" value="Adenine nucleotide alpha hydrolases-like"/>
    <property type="match status" value="1"/>
</dbReference>
<dbReference type="Gene3D" id="3.40.50.620">
    <property type="entry name" value="HUPs"/>
    <property type="match status" value="1"/>
</dbReference>
<dbReference type="InterPro" id="IPR014729">
    <property type="entry name" value="Rossmann-like_a/b/a_fold"/>
</dbReference>
<keyword evidence="2" id="KW-1185">Reference proteome</keyword>